<dbReference type="SMART" id="SM00850">
    <property type="entry name" value="LytTR"/>
    <property type="match status" value="1"/>
</dbReference>
<keyword evidence="5" id="KW-1185">Reference proteome</keyword>
<evidence type="ECO:0000256" key="1">
    <source>
        <dbReference type="PROSITE-ProRule" id="PRU00169"/>
    </source>
</evidence>
<sequence length="241" mass="26487">MPNSAAPTTLRCLVVDDDPLAIQVIQNCITHTDFLESVGACSSAIEAAAALRTTPVDLLFLDVDMPEMSGLDLLDTLTEPPMVVLVTSSRDYAVAAFEHRVVDYVVKPVAYARFLKAAQKALETAQAAPAPAAAAPVSTDHTFVKVDSKLVRVAFDDVHYVEALGDYVHIVLGQQKLIVYSTMRAVEEKFPPQQFVRIHRSTIVNLRYVQAIDDNAVVIDGKHLPIGQTYLRDVLQRLNKF</sequence>
<dbReference type="InterPro" id="IPR007492">
    <property type="entry name" value="LytTR_DNA-bd_dom"/>
</dbReference>
<dbReference type="SUPFAM" id="SSF52172">
    <property type="entry name" value="CheY-like"/>
    <property type="match status" value="1"/>
</dbReference>
<evidence type="ECO:0000259" key="3">
    <source>
        <dbReference type="PROSITE" id="PS50930"/>
    </source>
</evidence>
<dbReference type="InterPro" id="IPR001789">
    <property type="entry name" value="Sig_transdc_resp-reg_receiver"/>
</dbReference>
<feature type="domain" description="Response regulatory" evidence="2">
    <location>
        <begin position="11"/>
        <end position="122"/>
    </location>
</feature>
<proteinExistence type="predicted"/>
<feature type="domain" description="HTH LytTR-type" evidence="3">
    <location>
        <begin position="144"/>
        <end position="240"/>
    </location>
</feature>
<dbReference type="InterPro" id="IPR011006">
    <property type="entry name" value="CheY-like_superfamily"/>
</dbReference>
<dbReference type="OrthoDB" id="1646880at2"/>
<dbReference type="InterPro" id="IPR046947">
    <property type="entry name" value="LytR-like"/>
</dbReference>
<feature type="modified residue" description="4-aspartylphosphate" evidence="1">
    <location>
        <position position="62"/>
    </location>
</feature>
<accession>A0A328BJY7</accession>
<reference evidence="5" key="1">
    <citation type="submission" date="2018-05" db="EMBL/GenBank/DDBJ databases">
        <authorList>
            <person name="Nie L."/>
        </authorList>
    </citation>
    <scope>NUCLEOTIDE SEQUENCE [LARGE SCALE GENOMIC DNA]</scope>
    <source>
        <strain evidence="5">NL</strain>
    </source>
</reference>
<dbReference type="GO" id="GO:0000156">
    <property type="term" value="F:phosphorelay response regulator activity"/>
    <property type="evidence" value="ECO:0007669"/>
    <property type="project" value="InterPro"/>
</dbReference>
<dbReference type="Pfam" id="PF00072">
    <property type="entry name" value="Response_reg"/>
    <property type="match status" value="1"/>
</dbReference>
<name>A0A328BJY7_9BACT</name>
<comment type="caution">
    <text evidence="4">The sequence shown here is derived from an EMBL/GenBank/DDBJ whole genome shotgun (WGS) entry which is preliminary data.</text>
</comment>
<dbReference type="PROSITE" id="PS50110">
    <property type="entry name" value="RESPONSE_REGULATORY"/>
    <property type="match status" value="1"/>
</dbReference>
<keyword evidence="1" id="KW-0597">Phosphoprotein</keyword>
<organism evidence="4 5">
    <name type="scientific">Hymenobacter edaphi</name>
    <dbReference type="NCBI Taxonomy" id="2211146"/>
    <lineage>
        <taxon>Bacteria</taxon>
        <taxon>Pseudomonadati</taxon>
        <taxon>Bacteroidota</taxon>
        <taxon>Cytophagia</taxon>
        <taxon>Cytophagales</taxon>
        <taxon>Hymenobacteraceae</taxon>
        <taxon>Hymenobacter</taxon>
    </lineage>
</organism>
<dbReference type="SMART" id="SM00448">
    <property type="entry name" value="REC"/>
    <property type="match status" value="1"/>
</dbReference>
<dbReference type="RefSeq" id="WP_111478396.1">
    <property type="nucleotide sequence ID" value="NZ_QHKM01000003.1"/>
</dbReference>
<evidence type="ECO:0000313" key="4">
    <source>
        <dbReference type="EMBL" id="RAK66975.1"/>
    </source>
</evidence>
<dbReference type="EMBL" id="QHKM01000003">
    <property type="protein sequence ID" value="RAK66975.1"/>
    <property type="molecule type" value="Genomic_DNA"/>
</dbReference>
<dbReference type="Gene3D" id="3.40.50.2300">
    <property type="match status" value="1"/>
</dbReference>
<dbReference type="GO" id="GO:0003677">
    <property type="term" value="F:DNA binding"/>
    <property type="evidence" value="ECO:0007669"/>
    <property type="project" value="UniProtKB-KW"/>
</dbReference>
<evidence type="ECO:0000313" key="5">
    <source>
        <dbReference type="Proteomes" id="UP000248553"/>
    </source>
</evidence>
<dbReference type="Pfam" id="PF04397">
    <property type="entry name" value="LytTR"/>
    <property type="match status" value="1"/>
</dbReference>
<dbReference type="PANTHER" id="PTHR37299">
    <property type="entry name" value="TRANSCRIPTIONAL REGULATOR-RELATED"/>
    <property type="match status" value="1"/>
</dbReference>
<dbReference type="Gene3D" id="2.40.50.1020">
    <property type="entry name" value="LytTr DNA-binding domain"/>
    <property type="match status" value="1"/>
</dbReference>
<dbReference type="PROSITE" id="PS50930">
    <property type="entry name" value="HTH_LYTTR"/>
    <property type="match status" value="1"/>
</dbReference>
<dbReference type="AlphaFoldDB" id="A0A328BJY7"/>
<dbReference type="PANTHER" id="PTHR37299:SF1">
    <property type="entry name" value="STAGE 0 SPORULATION PROTEIN A HOMOLOG"/>
    <property type="match status" value="1"/>
</dbReference>
<gene>
    <name evidence="4" type="ORF">DLM85_12285</name>
</gene>
<protein>
    <submittedName>
        <fullName evidence="4">DNA-binding response regulator</fullName>
    </submittedName>
</protein>
<dbReference type="Proteomes" id="UP000248553">
    <property type="component" value="Unassembled WGS sequence"/>
</dbReference>
<evidence type="ECO:0000259" key="2">
    <source>
        <dbReference type="PROSITE" id="PS50110"/>
    </source>
</evidence>
<keyword evidence="4" id="KW-0238">DNA-binding</keyword>